<dbReference type="EMBL" id="KZ084090">
    <property type="protein sequence ID" value="OSD06665.1"/>
    <property type="molecule type" value="Genomic_DNA"/>
</dbReference>
<keyword evidence="2" id="KW-1185">Reference proteome</keyword>
<accession>A0A1Y2IZT6</accession>
<name>A0A1Y2IZT6_TRAC3</name>
<dbReference type="AlphaFoldDB" id="A0A1Y2IZT6"/>
<proteinExistence type="predicted"/>
<dbReference type="Proteomes" id="UP000193067">
    <property type="component" value="Unassembled WGS sequence"/>
</dbReference>
<reference evidence="1 2" key="1">
    <citation type="journal article" date="2015" name="Biotechnol. Biofuels">
        <title>Enhanced degradation of softwood versus hardwood by the white-rot fungus Pycnoporus coccineus.</title>
        <authorList>
            <person name="Couturier M."/>
            <person name="Navarro D."/>
            <person name="Chevret D."/>
            <person name="Henrissat B."/>
            <person name="Piumi F."/>
            <person name="Ruiz-Duenas F.J."/>
            <person name="Martinez A.T."/>
            <person name="Grigoriev I.V."/>
            <person name="Riley R."/>
            <person name="Lipzen A."/>
            <person name="Berrin J.G."/>
            <person name="Master E.R."/>
            <person name="Rosso M.N."/>
        </authorList>
    </citation>
    <scope>NUCLEOTIDE SEQUENCE [LARGE SCALE GENOMIC DNA]</scope>
    <source>
        <strain evidence="1 2">BRFM310</strain>
    </source>
</reference>
<protein>
    <submittedName>
        <fullName evidence="1">Uncharacterized protein</fullName>
    </submittedName>
</protein>
<evidence type="ECO:0000313" key="1">
    <source>
        <dbReference type="EMBL" id="OSD06665.1"/>
    </source>
</evidence>
<gene>
    <name evidence="1" type="ORF">PYCCODRAFT_960279</name>
</gene>
<sequence>MPGLGTESDTLDFAKASEPLASPGRCVWITVVSDSFEEALQSQWPSEILRTFVITIFSIPGYLCSSFHIINIKASGAMHPRGPPCVVLVLWRKIRTRLNQQKLVRRSLLLSINRHDQTPDCRSVPVRRHIQLAPSSLPHGAMEDRNKTIIGCI</sequence>
<organism evidence="1 2">
    <name type="scientific">Trametes coccinea (strain BRFM310)</name>
    <name type="common">Pycnoporus coccineus</name>
    <dbReference type="NCBI Taxonomy" id="1353009"/>
    <lineage>
        <taxon>Eukaryota</taxon>
        <taxon>Fungi</taxon>
        <taxon>Dikarya</taxon>
        <taxon>Basidiomycota</taxon>
        <taxon>Agaricomycotina</taxon>
        <taxon>Agaricomycetes</taxon>
        <taxon>Polyporales</taxon>
        <taxon>Polyporaceae</taxon>
        <taxon>Trametes</taxon>
    </lineage>
</organism>
<evidence type="ECO:0000313" key="2">
    <source>
        <dbReference type="Proteomes" id="UP000193067"/>
    </source>
</evidence>